<dbReference type="Proteomes" id="UP000289152">
    <property type="component" value="Unassembled WGS sequence"/>
</dbReference>
<feature type="compositionally biased region" description="Polar residues" evidence="2">
    <location>
        <begin position="236"/>
        <end position="265"/>
    </location>
</feature>
<evidence type="ECO:0000256" key="1">
    <source>
        <dbReference type="SAM" id="Coils"/>
    </source>
</evidence>
<dbReference type="EMBL" id="SDIL01000027">
    <property type="protein sequence ID" value="RXK39734.1"/>
    <property type="molecule type" value="Genomic_DNA"/>
</dbReference>
<protein>
    <recommendedName>
        <fullName evidence="5">SWI5-dependent HO expression protein 3</fullName>
    </recommendedName>
</protein>
<feature type="region of interest" description="Disordered" evidence="2">
    <location>
        <begin position="236"/>
        <end position="305"/>
    </location>
</feature>
<sequence length="558" mass="61202">MSSSTPPPSQIPVPVNKRLSLTLTTPFLQPSSPLQRPSSASGSRSSSPVIISKPPLSRMAVRRTSLMSLRDRQFDLANCDDPVQLKAQVAKLQYSLKASEQRVTDLTFALNGAAPFSRAGKASPRPWTPVNEMQILPESEAITPSSTFTPGSDLVPAILEQGASTITTEDEGRIPRRALPKSNSSYDLRSRAMTPGKASSPFNDGRSRMSFLSTIGWGSSLSSGIPQAVVSHAVTMSNSPHHGTPSQIPRPTSRGSQSPGEQQLLSPFLGDSPRSPAFINGLGPPSEGRLSPGFKRSTSGSAASTKVIDGLQTELANVRAHLEKVKMEYKSCQRLVGSLTRQTEDLKETRERMRVQCEGLNNVIARKERQLQEMLERARTAESALNEQLSTRKALEQSTKKSLQQMKTELVEAQANQHKAESECASLRDGVKSLRDVWAREVKAMRAEWRKGQDRTRQERDESVITVNIIQKGTDVVRTERASIQMLADTSSMQSAAVGRAFRDKIAGLRGQIDKSMKESQEANATAKLLADELSRLRRLMRDTNRRSTGHEEGRNVP</sequence>
<evidence type="ECO:0000313" key="3">
    <source>
        <dbReference type="EMBL" id="RXK39734.1"/>
    </source>
</evidence>
<comment type="caution">
    <text evidence="3">The sequence shown here is derived from an EMBL/GenBank/DDBJ whole genome shotgun (WGS) entry which is preliminary data.</text>
</comment>
<gene>
    <name evidence="3" type="ORF">M231_02927</name>
</gene>
<evidence type="ECO:0008006" key="5">
    <source>
        <dbReference type="Google" id="ProtNLM"/>
    </source>
</evidence>
<evidence type="ECO:0000313" key="4">
    <source>
        <dbReference type="Proteomes" id="UP000289152"/>
    </source>
</evidence>
<keyword evidence="1" id="KW-0175">Coiled coil</keyword>
<evidence type="ECO:0000256" key="2">
    <source>
        <dbReference type="SAM" id="MobiDB-lite"/>
    </source>
</evidence>
<feature type="region of interest" description="Disordered" evidence="2">
    <location>
        <begin position="22"/>
        <end position="54"/>
    </location>
</feature>
<proteinExistence type="predicted"/>
<keyword evidence="4" id="KW-1185">Reference proteome</keyword>
<dbReference type="OrthoDB" id="6088208at2759"/>
<feature type="region of interest" description="Disordered" evidence="2">
    <location>
        <begin position="163"/>
        <end position="204"/>
    </location>
</feature>
<feature type="coiled-coil region" evidence="1">
    <location>
        <begin position="308"/>
        <end position="423"/>
    </location>
</feature>
<accession>A0A4Q1BPC3</accession>
<reference evidence="3 4" key="1">
    <citation type="submission" date="2016-06" db="EMBL/GenBank/DDBJ databases">
        <title>Evolution of pathogenesis and genome organization in the Tremellales.</title>
        <authorList>
            <person name="Cuomo C."/>
            <person name="Litvintseva A."/>
            <person name="Heitman J."/>
            <person name="Chen Y."/>
            <person name="Sun S."/>
            <person name="Springer D."/>
            <person name="Dromer F."/>
            <person name="Young S."/>
            <person name="Zeng Q."/>
            <person name="Chapman S."/>
            <person name="Gujja S."/>
            <person name="Saif S."/>
            <person name="Birren B."/>
        </authorList>
    </citation>
    <scope>NUCLEOTIDE SEQUENCE [LARGE SCALE GENOMIC DNA]</scope>
    <source>
        <strain evidence="3 4">ATCC 28783</strain>
    </source>
</reference>
<dbReference type="InParanoid" id="A0A4Q1BPC3"/>
<dbReference type="STRING" id="5217.A0A4Q1BPC3"/>
<feature type="compositionally biased region" description="Low complexity" evidence="2">
    <location>
        <begin position="26"/>
        <end position="54"/>
    </location>
</feature>
<organism evidence="3 4">
    <name type="scientific">Tremella mesenterica</name>
    <name type="common">Jelly fungus</name>
    <dbReference type="NCBI Taxonomy" id="5217"/>
    <lineage>
        <taxon>Eukaryota</taxon>
        <taxon>Fungi</taxon>
        <taxon>Dikarya</taxon>
        <taxon>Basidiomycota</taxon>
        <taxon>Agaricomycotina</taxon>
        <taxon>Tremellomycetes</taxon>
        <taxon>Tremellales</taxon>
        <taxon>Tremellaceae</taxon>
        <taxon>Tremella</taxon>
    </lineage>
</organism>
<dbReference type="Gene3D" id="1.10.287.1490">
    <property type="match status" value="1"/>
</dbReference>
<dbReference type="AlphaFoldDB" id="A0A4Q1BPC3"/>
<feature type="coiled-coil region" evidence="1">
    <location>
        <begin position="520"/>
        <end position="547"/>
    </location>
</feature>
<name>A0A4Q1BPC3_TREME</name>